<keyword evidence="3" id="KW-0862">Zinc</keyword>
<dbReference type="InterPro" id="IPR001965">
    <property type="entry name" value="Znf_PHD"/>
</dbReference>
<keyword evidence="2 4" id="KW-0863">Zinc-finger</keyword>
<comment type="caution">
    <text evidence="7">The sequence shown here is derived from an EMBL/GenBank/DDBJ whole genome shotgun (WGS) entry which is preliminary data.</text>
</comment>
<feature type="compositionally biased region" description="Basic and acidic residues" evidence="5">
    <location>
        <begin position="154"/>
        <end position="169"/>
    </location>
</feature>
<evidence type="ECO:0000256" key="2">
    <source>
        <dbReference type="ARBA" id="ARBA00022771"/>
    </source>
</evidence>
<dbReference type="PANTHER" id="PTHR47863">
    <property type="entry name" value="RING/FYVE/PHD ZINC FINGER SUPERFAMILY PROTEIN"/>
    <property type="match status" value="1"/>
</dbReference>
<dbReference type="PROSITE" id="PS50016">
    <property type="entry name" value="ZF_PHD_2"/>
    <property type="match status" value="1"/>
</dbReference>
<feature type="region of interest" description="Disordered" evidence="5">
    <location>
        <begin position="479"/>
        <end position="556"/>
    </location>
</feature>
<evidence type="ECO:0000313" key="8">
    <source>
        <dbReference type="Proteomes" id="UP000585474"/>
    </source>
</evidence>
<accession>A0A7J0E250</accession>
<dbReference type="PROSITE" id="PS01359">
    <property type="entry name" value="ZF_PHD_1"/>
    <property type="match status" value="1"/>
</dbReference>
<feature type="compositionally biased region" description="Basic and acidic residues" evidence="5">
    <location>
        <begin position="589"/>
        <end position="599"/>
    </location>
</feature>
<evidence type="ECO:0000313" key="7">
    <source>
        <dbReference type="EMBL" id="GFY80593.1"/>
    </source>
</evidence>
<feature type="region of interest" description="Disordered" evidence="5">
    <location>
        <begin position="224"/>
        <end position="261"/>
    </location>
</feature>
<feature type="compositionally biased region" description="Polar residues" evidence="5">
    <location>
        <begin position="273"/>
        <end position="299"/>
    </location>
</feature>
<protein>
    <recommendedName>
        <fullName evidence="6">PHD-type domain-containing protein</fullName>
    </recommendedName>
</protein>
<gene>
    <name evidence="7" type="ORF">Acr_01g0004020</name>
</gene>
<name>A0A7J0E250_9ERIC</name>
<feature type="region of interest" description="Disordered" evidence="5">
    <location>
        <begin position="273"/>
        <end position="325"/>
    </location>
</feature>
<dbReference type="EMBL" id="BJWL01000001">
    <property type="protein sequence ID" value="GFY80593.1"/>
    <property type="molecule type" value="Genomic_DNA"/>
</dbReference>
<dbReference type="Proteomes" id="UP000585474">
    <property type="component" value="Unassembled WGS sequence"/>
</dbReference>
<evidence type="ECO:0000259" key="6">
    <source>
        <dbReference type="PROSITE" id="PS50016"/>
    </source>
</evidence>
<organism evidence="7 8">
    <name type="scientific">Actinidia rufa</name>
    <dbReference type="NCBI Taxonomy" id="165716"/>
    <lineage>
        <taxon>Eukaryota</taxon>
        <taxon>Viridiplantae</taxon>
        <taxon>Streptophyta</taxon>
        <taxon>Embryophyta</taxon>
        <taxon>Tracheophyta</taxon>
        <taxon>Spermatophyta</taxon>
        <taxon>Magnoliopsida</taxon>
        <taxon>eudicotyledons</taxon>
        <taxon>Gunneridae</taxon>
        <taxon>Pentapetalae</taxon>
        <taxon>asterids</taxon>
        <taxon>Ericales</taxon>
        <taxon>Actinidiaceae</taxon>
        <taxon>Actinidia</taxon>
    </lineage>
</organism>
<evidence type="ECO:0000256" key="4">
    <source>
        <dbReference type="PROSITE-ProRule" id="PRU00146"/>
    </source>
</evidence>
<evidence type="ECO:0000256" key="5">
    <source>
        <dbReference type="SAM" id="MobiDB-lite"/>
    </source>
</evidence>
<keyword evidence="8" id="KW-1185">Reference proteome</keyword>
<dbReference type="InterPro" id="IPR011011">
    <property type="entry name" value="Znf_FYVE_PHD"/>
</dbReference>
<dbReference type="OrthoDB" id="608866at2759"/>
<feature type="compositionally biased region" description="Basic and acidic residues" evidence="5">
    <location>
        <begin position="244"/>
        <end position="261"/>
    </location>
</feature>
<evidence type="ECO:0000256" key="3">
    <source>
        <dbReference type="ARBA" id="ARBA00022833"/>
    </source>
</evidence>
<dbReference type="GO" id="GO:0008270">
    <property type="term" value="F:zinc ion binding"/>
    <property type="evidence" value="ECO:0007669"/>
    <property type="project" value="UniProtKB-KW"/>
</dbReference>
<dbReference type="InterPro" id="IPR019787">
    <property type="entry name" value="Znf_PHD-finger"/>
</dbReference>
<keyword evidence="1" id="KW-0479">Metal-binding</keyword>
<feature type="domain" description="PHD-type" evidence="6">
    <location>
        <begin position="387"/>
        <end position="436"/>
    </location>
</feature>
<dbReference type="AlphaFoldDB" id="A0A7J0E250"/>
<sequence>MASSASTLPWIWVIEALAGFKQVDASILIDLVKRTPEISDDFGKNAREKVSLRFLESFIAQKIGSTKGLSPAPDSKIEFDPSENCEEFETYCMRKGVDYQLVISPETEFLPMMVISMQLPGDLTGAAVMTEPGSRRELNFFFPENLDVSLRGDLPNRDLLPSKRDRSDLDTENLAARSREDQNSMDNGCVSHLHNIKKLKHEAALTNQAVVQVTIGNKMSEDLCTRNGQQEGSDLAKLSEMGSLEERRSTENDNDIASERPGLRNDAVDAELQNNHPESSCNNTTVPPDTFEDGTQQDLPVNEDKDDGNNIAEMGTSDITPPDEANQNICGDEARDKCGKSKLNTSNGALLDGSYPNNFPDETKDDMQQNRGHEIEDSLATVDCTELNLCMKCNKSGQLLVCSASSCPLVVHQSCLGSEPNFDDSENFYCPFCAYSHAITTYLEVKKKASLARKDLATFIGLENGHQGNKFSKTILRPEQNQLDDNVNDNNRTKYNGNHLPSRVPGAGEDRRRVHTQNTSSPVANVPRPSGRGKPLKRPDNPSLLSFGGLFPQPVTKKPRTKALTVLNERVIFVVPNLVERTHTPVQDDIEREKSSRWNDKKKRNDRKGKRELNSRSLPLEECESNPHSPPSDEYLRPWMWDMEIPGPIPDDVFALGWNNNLLSDFFNFSDCDD</sequence>
<dbReference type="PANTHER" id="PTHR47863:SF4">
    <property type="entry name" value="RING_FYVE_PHD ZINC FINGER SUPERFAMILY PROTEIN"/>
    <property type="match status" value="1"/>
</dbReference>
<reference evidence="7 8" key="1">
    <citation type="submission" date="2019-07" db="EMBL/GenBank/DDBJ databases">
        <title>De Novo Assembly of kiwifruit Actinidia rufa.</title>
        <authorList>
            <person name="Sugita-Konishi S."/>
            <person name="Sato K."/>
            <person name="Mori E."/>
            <person name="Abe Y."/>
            <person name="Kisaki G."/>
            <person name="Hamano K."/>
            <person name="Suezawa K."/>
            <person name="Otani M."/>
            <person name="Fukuda T."/>
            <person name="Manabe T."/>
            <person name="Gomi K."/>
            <person name="Tabuchi M."/>
            <person name="Akimitsu K."/>
            <person name="Kataoka I."/>
        </authorList>
    </citation>
    <scope>NUCLEOTIDE SEQUENCE [LARGE SCALE GENOMIC DNA]</scope>
    <source>
        <strain evidence="8">cv. Fuchu</strain>
    </source>
</reference>
<proteinExistence type="predicted"/>
<dbReference type="InterPro" id="IPR013083">
    <property type="entry name" value="Znf_RING/FYVE/PHD"/>
</dbReference>
<dbReference type="Gene3D" id="3.30.40.10">
    <property type="entry name" value="Zinc/RING finger domain, C3HC4 (zinc finger)"/>
    <property type="match status" value="1"/>
</dbReference>
<evidence type="ECO:0000256" key="1">
    <source>
        <dbReference type="ARBA" id="ARBA00022723"/>
    </source>
</evidence>
<dbReference type="InterPro" id="IPR019786">
    <property type="entry name" value="Zinc_finger_PHD-type_CS"/>
</dbReference>
<dbReference type="SMART" id="SM00249">
    <property type="entry name" value="PHD"/>
    <property type="match status" value="1"/>
</dbReference>
<dbReference type="SUPFAM" id="SSF57903">
    <property type="entry name" value="FYVE/PHD zinc finger"/>
    <property type="match status" value="1"/>
</dbReference>
<feature type="region of interest" description="Disordered" evidence="5">
    <location>
        <begin position="586"/>
        <end position="631"/>
    </location>
</feature>
<feature type="region of interest" description="Disordered" evidence="5">
    <location>
        <begin position="153"/>
        <end position="187"/>
    </location>
</feature>